<dbReference type="Proteomes" id="UP000581087">
    <property type="component" value="Unassembled WGS sequence"/>
</dbReference>
<dbReference type="InterPro" id="IPR045851">
    <property type="entry name" value="AMP-bd_C_sf"/>
</dbReference>
<sequence>MALLSTGRRPVTAVDASDIPLVLSRLREALFDDGDTIFPATAERLPHAPLDAPATVALVIETSGSTASPKRVALSADALIASADATHDALGGPGRWLLTLPAHYIAGAQVLVRSLVAGTEPLVLEGNRFDAASFAEAASRLDARTPRYTSLVPVQLARIVEAAERDAFVAAALTSFDAVLVGGQALAASLAARAEALGARIVRTYGSSETSGGCVYDGRPLGGVDARIVDGRIELAGPMLAEEYLDDDARTAETFRVESGRRWYRTGDIGELRDGLLRVTGRADDVIISGGVKVSLGEVENLVRTVDGFVDAVVAAVDHHDWGQSPAVVARRSEITEAPGALGELAARIGDIAGPAGRPSRLFLVDTMPLLASGKPDRRAIEALVSS</sequence>
<dbReference type="InterPro" id="IPR050237">
    <property type="entry name" value="ATP-dep_AMP-bd_enzyme"/>
</dbReference>
<proteinExistence type="predicted"/>
<dbReference type="Pfam" id="PF13193">
    <property type="entry name" value="AMP-binding_C"/>
    <property type="match status" value="1"/>
</dbReference>
<gene>
    <name evidence="3" type="ORF">BJ972_001880</name>
</gene>
<keyword evidence="3" id="KW-0436">Ligase</keyword>
<evidence type="ECO:0000313" key="3">
    <source>
        <dbReference type="EMBL" id="NYD67361.1"/>
    </source>
</evidence>
<evidence type="ECO:0000259" key="2">
    <source>
        <dbReference type="Pfam" id="PF13193"/>
    </source>
</evidence>
<dbReference type="InterPro" id="IPR025110">
    <property type="entry name" value="AMP-bd_C"/>
</dbReference>
<feature type="domain" description="AMP-dependent synthetase/ligase" evidence="1">
    <location>
        <begin position="46"/>
        <end position="230"/>
    </location>
</feature>
<protein>
    <submittedName>
        <fullName evidence="3">O-succinylbenzoic acid--CoA ligase</fullName>
        <ecNumber evidence="3">6.2.1.26</ecNumber>
    </submittedName>
</protein>
<name>A0A852SHR3_9MICO</name>
<evidence type="ECO:0000259" key="1">
    <source>
        <dbReference type="Pfam" id="PF00501"/>
    </source>
</evidence>
<dbReference type="PANTHER" id="PTHR43767">
    <property type="entry name" value="LONG-CHAIN-FATTY-ACID--COA LIGASE"/>
    <property type="match status" value="1"/>
</dbReference>
<dbReference type="GO" id="GO:0008756">
    <property type="term" value="F:o-succinylbenzoate-CoA ligase activity"/>
    <property type="evidence" value="ECO:0007669"/>
    <property type="project" value="UniProtKB-EC"/>
</dbReference>
<accession>A0A852SHR3</accession>
<feature type="domain" description="AMP-binding enzyme C-terminal" evidence="2">
    <location>
        <begin position="298"/>
        <end position="375"/>
    </location>
</feature>
<dbReference type="AlphaFoldDB" id="A0A852SHR3"/>
<dbReference type="SUPFAM" id="SSF56801">
    <property type="entry name" value="Acetyl-CoA synthetase-like"/>
    <property type="match status" value="1"/>
</dbReference>
<dbReference type="PANTHER" id="PTHR43767:SF1">
    <property type="entry name" value="NONRIBOSOMAL PEPTIDE SYNTHASE PES1 (EUROFUNG)-RELATED"/>
    <property type="match status" value="1"/>
</dbReference>
<organism evidence="3 4">
    <name type="scientific">Agromyces atrinae</name>
    <dbReference type="NCBI Taxonomy" id="592376"/>
    <lineage>
        <taxon>Bacteria</taxon>
        <taxon>Bacillati</taxon>
        <taxon>Actinomycetota</taxon>
        <taxon>Actinomycetes</taxon>
        <taxon>Micrococcales</taxon>
        <taxon>Microbacteriaceae</taxon>
        <taxon>Agromyces</taxon>
    </lineage>
</organism>
<dbReference type="EMBL" id="JACCBI010000001">
    <property type="protein sequence ID" value="NYD67361.1"/>
    <property type="molecule type" value="Genomic_DNA"/>
</dbReference>
<dbReference type="Pfam" id="PF00501">
    <property type="entry name" value="AMP-binding"/>
    <property type="match status" value="1"/>
</dbReference>
<dbReference type="Gene3D" id="3.40.50.12780">
    <property type="entry name" value="N-terminal domain of ligase-like"/>
    <property type="match status" value="1"/>
</dbReference>
<evidence type="ECO:0000313" key="4">
    <source>
        <dbReference type="Proteomes" id="UP000581087"/>
    </source>
</evidence>
<dbReference type="InterPro" id="IPR000873">
    <property type="entry name" value="AMP-dep_synth/lig_dom"/>
</dbReference>
<dbReference type="InterPro" id="IPR042099">
    <property type="entry name" value="ANL_N_sf"/>
</dbReference>
<dbReference type="EC" id="6.2.1.26" evidence="3"/>
<reference evidence="3 4" key="1">
    <citation type="submission" date="2020-07" db="EMBL/GenBank/DDBJ databases">
        <title>Sequencing the genomes of 1000 actinobacteria strains.</title>
        <authorList>
            <person name="Klenk H.-P."/>
        </authorList>
    </citation>
    <scope>NUCLEOTIDE SEQUENCE [LARGE SCALE GENOMIC DNA]</scope>
    <source>
        <strain evidence="3 4">DSM 23870</strain>
    </source>
</reference>
<dbReference type="Gene3D" id="3.30.300.30">
    <property type="match status" value="1"/>
</dbReference>
<comment type="caution">
    <text evidence="3">The sequence shown here is derived from an EMBL/GenBank/DDBJ whole genome shotgun (WGS) entry which is preliminary data.</text>
</comment>